<dbReference type="KEGG" id="pmt:PMT_2724"/>
<name>B9ESA7_PROMM</name>
<sequence>MDLDFDLDLDLVVLVEGLRDFGEVEVMATRESGQGRKLVLE</sequence>
<dbReference type="Proteomes" id="UP000001423">
    <property type="component" value="Chromosome"/>
</dbReference>
<keyword evidence="2" id="KW-1185">Reference proteome</keyword>
<dbReference type="AlphaFoldDB" id="B9ESA7"/>
<protein>
    <submittedName>
        <fullName evidence="1">Uncharacterized protein</fullName>
    </submittedName>
</protein>
<accession>B9ESA7</accession>
<reference evidence="1 2" key="1">
    <citation type="journal article" date="2003" name="Nature">
        <title>Genome divergence in two Prochlorococcus ecotypes reflects oceanic niche differentiation.</title>
        <authorList>
            <person name="Rocap G."/>
            <person name="Larimer F.W."/>
            <person name="Lamerdin J.E."/>
            <person name="Malfatti S."/>
            <person name="Chain P."/>
            <person name="Ahlgren N.A."/>
            <person name="Arellano A."/>
            <person name="Coleman M."/>
            <person name="Hauser L."/>
            <person name="Hess W.R."/>
            <person name="Johnson Z.I."/>
            <person name="Land M.L."/>
            <person name="Lindell D."/>
            <person name="Post A.F."/>
            <person name="Regala W."/>
            <person name="Shah M."/>
            <person name="Shaw S.L."/>
            <person name="Steglich C."/>
            <person name="Sullivan M.B."/>
            <person name="Ting C.S."/>
            <person name="Tolonen A."/>
            <person name="Webb E.A."/>
            <person name="Zinser E.R."/>
            <person name="Chisholm S.W."/>
        </authorList>
    </citation>
    <scope>NUCLEOTIDE SEQUENCE [LARGE SCALE GENOMIC DNA]</scope>
    <source>
        <strain evidence="2">MIT 9313</strain>
    </source>
</reference>
<dbReference type="HOGENOM" id="CLU_3275082_0_0_3"/>
<organism evidence="1 2">
    <name type="scientific">Prochlorococcus marinus (strain MIT 9313)</name>
    <dbReference type="NCBI Taxonomy" id="74547"/>
    <lineage>
        <taxon>Bacteria</taxon>
        <taxon>Bacillati</taxon>
        <taxon>Cyanobacteriota</taxon>
        <taxon>Cyanophyceae</taxon>
        <taxon>Synechococcales</taxon>
        <taxon>Prochlorococcaceae</taxon>
        <taxon>Prochlorococcus</taxon>
    </lineage>
</organism>
<gene>
    <name evidence="1" type="ordered locus">PMT_2724</name>
</gene>
<dbReference type="EMBL" id="BX548175">
    <property type="protein sequence ID" value="CAX32246.1"/>
    <property type="molecule type" value="Genomic_DNA"/>
</dbReference>
<proteinExistence type="predicted"/>
<evidence type="ECO:0000313" key="2">
    <source>
        <dbReference type="Proteomes" id="UP000001423"/>
    </source>
</evidence>
<evidence type="ECO:0000313" key="1">
    <source>
        <dbReference type="EMBL" id="CAX32246.1"/>
    </source>
</evidence>